<protein>
    <recommendedName>
        <fullName evidence="3">PE family protein</fullName>
    </recommendedName>
</protein>
<comment type="caution">
    <text evidence="1">The sequence shown here is derived from an EMBL/GenBank/DDBJ whole genome shotgun (WGS) entry which is preliminary data.</text>
</comment>
<proteinExistence type="predicted"/>
<dbReference type="AlphaFoldDB" id="A0A4R1HFN0"/>
<evidence type="ECO:0000313" key="2">
    <source>
        <dbReference type="Proteomes" id="UP000295560"/>
    </source>
</evidence>
<accession>A0A4R1HFN0</accession>
<gene>
    <name evidence="1" type="ORF">EV378_4437</name>
</gene>
<dbReference type="OrthoDB" id="3697210at2"/>
<evidence type="ECO:0008006" key="3">
    <source>
        <dbReference type="Google" id="ProtNLM"/>
    </source>
</evidence>
<dbReference type="Proteomes" id="UP000295560">
    <property type="component" value="Unassembled WGS sequence"/>
</dbReference>
<evidence type="ECO:0000313" key="1">
    <source>
        <dbReference type="EMBL" id="TCK20478.1"/>
    </source>
</evidence>
<keyword evidence="2" id="KW-1185">Reference proteome</keyword>
<dbReference type="EMBL" id="SMFZ01000002">
    <property type="protein sequence ID" value="TCK20478.1"/>
    <property type="molecule type" value="Genomic_DNA"/>
</dbReference>
<organism evidence="1 2">
    <name type="scientific">Pseudonocardia endophytica</name>
    <dbReference type="NCBI Taxonomy" id="401976"/>
    <lineage>
        <taxon>Bacteria</taxon>
        <taxon>Bacillati</taxon>
        <taxon>Actinomycetota</taxon>
        <taxon>Actinomycetes</taxon>
        <taxon>Pseudonocardiales</taxon>
        <taxon>Pseudonocardiaceae</taxon>
        <taxon>Pseudonocardia</taxon>
    </lineage>
</organism>
<reference evidence="1 2" key="1">
    <citation type="submission" date="2019-03" db="EMBL/GenBank/DDBJ databases">
        <title>Sequencing the genomes of 1000 actinobacteria strains.</title>
        <authorList>
            <person name="Klenk H.-P."/>
        </authorList>
    </citation>
    <scope>NUCLEOTIDE SEQUENCE [LARGE SCALE GENOMIC DNA]</scope>
    <source>
        <strain evidence="1 2">DSM 44969</strain>
    </source>
</reference>
<dbReference type="RefSeq" id="WP_132429250.1">
    <property type="nucleotide sequence ID" value="NZ_SMFZ01000002.1"/>
</dbReference>
<sequence length="111" mass="11749">MPDSPAPDLRVDPHELPRLRSAVDAALERVDASLRTLESNARLPRPWLGDPVSARAAADYARGSTDGPSAAVAALRAYRDELVRVRDSMGASGRTYAGTEDAVASSFGSAR</sequence>
<name>A0A4R1HFN0_PSEEN</name>